<comment type="caution">
    <text evidence="2">The sequence shown here is derived from an EMBL/GenBank/DDBJ whole genome shotgun (WGS) entry which is preliminary data.</text>
</comment>
<sequence length="157" mass="15595">MRHMIVSGAIAAALLGPCGMPAAAQESRTVLTYAAASEVRDGCVAWASERDLTISLAVFDDAGRLITTAHMDGTPTAIAEVAQWKGKSAATYRQPSAATATWGGSAPLLADWAGGVPFSAPDGTPLGAIGVSGASGDEDVACALAGIAAARLVAPEG</sequence>
<keyword evidence="3" id="KW-1185">Reference proteome</keyword>
<dbReference type="Pfam" id="PF03928">
    <property type="entry name" value="HbpS-like"/>
    <property type="match status" value="1"/>
</dbReference>
<dbReference type="PANTHER" id="PTHR34309:SF10">
    <property type="entry name" value="SLR1406 PROTEIN"/>
    <property type="match status" value="1"/>
</dbReference>
<reference evidence="2 3" key="1">
    <citation type="submission" date="2018-07" db="EMBL/GenBank/DDBJ databases">
        <title>Erythrobacter nanhaiensis sp. nov., a novel member of the genus Erythrobacter isolated from the South China Sea.</title>
        <authorList>
            <person name="Chen X."/>
            <person name="Liu J."/>
        </authorList>
    </citation>
    <scope>NUCLEOTIDE SEQUENCE [LARGE SCALE GENOMIC DNA]</scope>
    <source>
        <strain evidence="2 3">S-5</strain>
    </source>
</reference>
<dbReference type="SUPFAM" id="SSF143744">
    <property type="entry name" value="GlcG-like"/>
    <property type="match status" value="1"/>
</dbReference>
<evidence type="ECO:0000313" key="3">
    <source>
        <dbReference type="Proteomes" id="UP000254101"/>
    </source>
</evidence>
<keyword evidence="1" id="KW-0732">Signal</keyword>
<dbReference type="EMBL" id="QRBB01000002">
    <property type="protein sequence ID" value="RDS75716.1"/>
    <property type="molecule type" value="Genomic_DNA"/>
</dbReference>
<evidence type="ECO:0000313" key="2">
    <source>
        <dbReference type="EMBL" id="RDS75716.1"/>
    </source>
</evidence>
<organism evidence="2 3">
    <name type="scientific">Alteriqipengyuania lutimaris</name>
    <dbReference type="NCBI Taxonomy" id="1538146"/>
    <lineage>
        <taxon>Bacteria</taxon>
        <taxon>Pseudomonadati</taxon>
        <taxon>Pseudomonadota</taxon>
        <taxon>Alphaproteobacteria</taxon>
        <taxon>Sphingomonadales</taxon>
        <taxon>Erythrobacteraceae</taxon>
        <taxon>Alteriqipengyuania</taxon>
    </lineage>
</organism>
<dbReference type="InterPro" id="IPR052517">
    <property type="entry name" value="GlcG_carb_metab_protein"/>
</dbReference>
<feature type="chain" id="PRO_5017222409" evidence="1">
    <location>
        <begin position="25"/>
        <end position="157"/>
    </location>
</feature>
<evidence type="ECO:0000256" key="1">
    <source>
        <dbReference type="SAM" id="SignalP"/>
    </source>
</evidence>
<dbReference type="OrthoDB" id="5988518at2"/>
<dbReference type="InterPro" id="IPR038084">
    <property type="entry name" value="PduO/GlcC-like_sf"/>
</dbReference>
<protein>
    <submittedName>
        <fullName evidence="2">Heme-binding protein</fullName>
    </submittedName>
</protein>
<dbReference type="PANTHER" id="PTHR34309">
    <property type="entry name" value="SLR1406 PROTEIN"/>
    <property type="match status" value="1"/>
</dbReference>
<dbReference type="RefSeq" id="WP_115492984.1">
    <property type="nucleotide sequence ID" value="NZ_JACHWW010000002.1"/>
</dbReference>
<dbReference type="Gene3D" id="3.30.450.150">
    <property type="entry name" value="Haem-degrading domain"/>
    <property type="match status" value="1"/>
</dbReference>
<proteinExistence type="predicted"/>
<name>A0A395LFZ6_9SPHN</name>
<dbReference type="InterPro" id="IPR005624">
    <property type="entry name" value="PduO/GlcC-like"/>
</dbReference>
<dbReference type="AlphaFoldDB" id="A0A395LFZ6"/>
<accession>A0A395LFZ6</accession>
<feature type="signal peptide" evidence="1">
    <location>
        <begin position="1"/>
        <end position="24"/>
    </location>
</feature>
<dbReference type="Proteomes" id="UP000254101">
    <property type="component" value="Unassembled WGS sequence"/>
</dbReference>
<gene>
    <name evidence="2" type="ORF">DL238_13515</name>
</gene>